<feature type="coiled-coil region" evidence="1">
    <location>
        <begin position="156"/>
        <end position="190"/>
    </location>
</feature>
<dbReference type="PANTHER" id="PTHR30469:SF20">
    <property type="entry name" value="EFFLUX RND TRANSPORTER PERIPLASMIC ADAPTOR SUBUNIT"/>
    <property type="match status" value="1"/>
</dbReference>
<keyword evidence="2" id="KW-0812">Transmembrane</keyword>
<dbReference type="EMBL" id="NGLE02000001">
    <property type="protein sequence ID" value="MEI5993583.1"/>
    <property type="molecule type" value="Genomic_DNA"/>
</dbReference>
<evidence type="ECO:0000313" key="4">
    <source>
        <dbReference type="EMBL" id="MEI5993583.1"/>
    </source>
</evidence>
<dbReference type="Gene3D" id="2.40.30.170">
    <property type="match status" value="1"/>
</dbReference>
<dbReference type="InterPro" id="IPR058639">
    <property type="entry name" value="BSH_YknX-like"/>
</dbReference>
<organism evidence="5">
    <name type="scientific">Candidatus Enterococcus mansonii</name>
    <dbReference type="NCBI Taxonomy" id="1834181"/>
    <lineage>
        <taxon>Bacteria</taxon>
        <taxon>Bacillati</taxon>
        <taxon>Bacillota</taxon>
        <taxon>Bacilli</taxon>
        <taxon>Lactobacillales</taxon>
        <taxon>Enterococcaceae</taxon>
        <taxon>Enterococcus</taxon>
    </lineage>
</organism>
<proteinExistence type="predicted"/>
<evidence type="ECO:0000313" key="6">
    <source>
        <dbReference type="Proteomes" id="UP000195139"/>
    </source>
</evidence>
<keyword evidence="1" id="KW-0175">Coiled coil</keyword>
<dbReference type="SUPFAM" id="SSF111369">
    <property type="entry name" value="HlyD-like secretion proteins"/>
    <property type="match status" value="1"/>
</dbReference>
<dbReference type="PANTHER" id="PTHR30469">
    <property type="entry name" value="MULTIDRUG RESISTANCE PROTEIN MDTA"/>
    <property type="match status" value="1"/>
</dbReference>
<dbReference type="EMBL" id="NGLE01000003">
    <property type="protein sequence ID" value="OTO08036.1"/>
    <property type="molecule type" value="Genomic_DNA"/>
</dbReference>
<dbReference type="GO" id="GO:0015562">
    <property type="term" value="F:efflux transmembrane transporter activity"/>
    <property type="evidence" value="ECO:0007669"/>
    <property type="project" value="TreeGrafter"/>
</dbReference>
<reference evidence="4 6" key="2">
    <citation type="submission" date="2018-07" db="EMBL/GenBank/DDBJ databases">
        <title>The Genome Sequence of Enterococcus sp. DIV0659b.</title>
        <authorList>
            <consortium name="The Broad Institute Genomics Platform"/>
            <consortium name="The Broad Institute Genomic Center for Infectious Diseases"/>
            <person name="Earl A."/>
            <person name="Manson A."/>
            <person name="Schwartman J."/>
            <person name="Gilmore M."/>
            <person name="Abouelleil A."/>
            <person name="Cao P."/>
            <person name="Chapman S."/>
            <person name="Cusick C."/>
            <person name="Shea T."/>
            <person name="Young S."/>
            <person name="Neafsey D."/>
            <person name="Nusbaum C."/>
            <person name="Birren B."/>
        </authorList>
    </citation>
    <scope>NUCLEOTIDE SEQUENCE [LARGE SCALE GENOMIC DNA]</scope>
    <source>
        <strain evidence="4 6">4G2_DIV0659</strain>
    </source>
</reference>
<evidence type="ECO:0000256" key="2">
    <source>
        <dbReference type="SAM" id="Phobius"/>
    </source>
</evidence>
<accession>A0A242CCW4</accession>
<dbReference type="Gene3D" id="2.40.50.100">
    <property type="match status" value="1"/>
</dbReference>
<evidence type="ECO:0000313" key="5">
    <source>
        <dbReference type="EMBL" id="OTO08036.1"/>
    </source>
</evidence>
<dbReference type="Pfam" id="PF25984">
    <property type="entry name" value="BSH_YknX"/>
    <property type="match status" value="1"/>
</dbReference>
<keyword evidence="6" id="KW-1185">Reference proteome</keyword>
<dbReference type="Gene3D" id="1.10.287.470">
    <property type="entry name" value="Helix hairpin bin"/>
    <property type="match status" value="1"/>
</dbReference>
<keyword evidence="2" id="KW-0472">Membrane</keyword>
<name>A0A242CCW4_9ENTE</name>
<feature type="transmembrane region" description="Helical" evidence="2">
    <location>
        <begin position="6"/>
        <end position="26"/>
    </location>
</feature>
<feature type="domain" description="YknX-like barrel-sandwich hybrid" evidence="3">
    <location>
        <begin position="72"/>
        <end position="227"/>
    </location>
</feature>
<dbReference type="Gene3D" id="2.40.420.20">
    <property type="match status" value="1"/>
</dbReference>
<gene>
    <name evidence="4" type="ORF">A5880_001130</name>
    <name evidence="5" type="ORF">A5880_002306</name>
</gene>
<keyword evidence="2" id="KW-1133">Transmembrane helix</keyword>
<evidence type="ECO:0000256" key="1">
    <source>
        <dbReference type="SAM" id="Coils"/>
    </source>
</evidence>
<dbReference type="RefSeq" id="WP_086331177.1">
    <property type="nucleotide sequence ID" value="NZ_NGLE02000001.1"/>
</dbReference>
<evidence type="ECO:0000259" key="3">
    <source>
        <dbReference type="Pfam" id="PF25984"/>
    </source>
</evidence>
<protein>
    <recommendedName>
        <fullName evidence="3">YknX-like barrel-sandwich hybrid domain-containing protein</fullName>
    </recommendedName>
</protein>
<reference evidence="5" key="1">
    <citation type="submission" date="2017-05" db="EMBL/GenBank/DDBJ databases">
        <title>The Genome Sequence of Enterococcus sp. 4G2_DIV0659.</title>
        <authorList>
            <consortium name="The Broad Institute Genomics Platform"/>
            <consortium name="The Broad Institute Genomic Center for Infectious Diseases"/>
            <person name="Earl A."/>
            <person name="Manson A."/>
            <person name="Schwartman J."/>
            <person name="Gilmore M."/>
            <person name="Abouelleil A."/>
            <person name="Cao P."/>
            <person name="Chapman S."/>
            <person name="Cusick C."/>
            <person name="Shea T."/>
            <person name="Young S."/>
            <person name="Neafsey D."/>
            <person name="Nusbaum C."/>
            <person name="Birren B."/>
        </authorList>
    </citation>
    <scope>NUCLEOTIDE SEQUENCE [LARGE SCALE GENOMIC DNA]</scope>
    <source>
        <strain evidence="5">4G2_DIV0659</strain>
    </source>
</reference>
<comment type="caution">
    <text evidence="5">The sequence shown here is derived from an EMBL/GenBank/DDBJ whole genome shotgun (WGS) entry which is preliminary data.</text>
</comment>
<dbReference type="STRING" id="1834181.A5880_002306"/>
<dbReference type="GO" id="GO:1990281">
    <property type="term" value="C:efflux pump complex"/>
    <property type="evidence" value="ECO:0007669"/>
    <property type="project" value="TreeGrafter"/>
</dbReference>
<dbReference type="AlphaFoldDB" id="A0A242CCW4"/>
<dbReference type="OrthoDB" id="85226at2"/>
<dbReference type="Proteomes" id="UP000195139">
    <property type="component" value="Unassembled WGS sequence"/>
</dbReference>
<sequence length="399" mass="43773">MKNKKIQIGLAAIILVIIAGSAYFMLAKGDNKTDATEAAPVVSETVNNIMKNSLKGSDAMLAGTIIPNSKSKITLDATRGIVTELHVGEGDTVTKGQNLFTYYNVENDAELKEAQLTVTNQANAVAQKREAADLKWKEYNKKKADAKKDETSESDLNAAYMEASNAEAEVASAQIEVDKAQLLVDKAEQKASQNTVTAQFDGVIKSIDKDQMNKPAAEKSEVPFMEVIDASIQYVEGKVDEFNKDKFTVDQPVQIIDRNDNKLIWTGKITKMGSLTVDDGNEQKEEDQTTSKYPFKVLVDKSDTPPSIGKHVYIKAAPKEPEPGKINLPKSYLMKEEKGTFVWKAVNNKLVKTKVETGEENQENATVEIKSGLKNEDALVHPTSNLTEGMEVKANAQPK</sequence>